<dbReference type="EMBL" id="JABANP010000013">
    <property type="protein sequence ID" value="KAF4696226.1"/>
    <property type="molecule type" value="Genomic_DNA"/>
</dbReference>
<dbReference type="AlphaFoldDB" id="A0A7J6PKF1"/>
<comment type="caution">
    <text evidence="2">The sequence shown here is derived from an EMBL/GenBank/DDBJ whole genome shotgun (WGS) entry which is preliminary data.</text>
</comment>
<feature type="compositionally biased region" description="Low complexity" evidence="1">
    <location>
        <begin position="182"/>
        <end position="200"/>
    </location>
</feature>
<organism evidence="2 3">
    <name type="scientific">Perkinsus olseni</name>
    <name type="common">Perkinsus atlanticus</name>
    <dbReference type="NCBI Taxonomy" id="32597"/>
    <lineage>
        <taxon>Eukaryota</taxon>
        <taxon>Sar</taxon>
        <taxon>Alveolata</taxon>
        <taxon>Perkinsozoa</taxon>
        <taxon>Perkinsea</taxon>
        <taxon>Perkinsida</taxon>
        <taxon>Perkinsidae</taxon>
        <taxon>Perkinsus</taxon>
    </lineage>
</organism>
<reference evidence="2 3" key="1">
    <citation type="submission" date="2020-04" db="EMBL/GenBank/DDBJ databases">
        <title>Perkinsus olseni comparative genomics.</title>
        <authorList>
            <person name="Bogema D.R."/>
        </authorList>
    </citation>
    <scope>NUCLEOTIDE SEQUENCE [LARGE SCALE GENOMIC DNA]</scope>
    <source>
        <strain evidence="2">00978-12</strain>
    </source>
</reference>
<evidence type="ECO:0000313" key="2">
    <source>
        <dbReference type="EMBL" id="KAF4696226.1"/>
    </source>
</evidence>
<name>A0A7J6PKF1_PEROL</name>
<accession>A0A7J6PKF1</accession>
<gene>
    <name evidence="2" type="ORF">FOZ60_001902</name>
</gene>
<sequence>MKLRATFDQYKEIGASGEVAGMARDTARPSAVAHKQVVRAFREAGYDSDRGSADSSARPTFLSSSGPAGSTVIQVMQTPMPERYDGATNFEDWLRRYEADARGSGWTDPRNSRLEWLSVLKDFKDCRLSFLAMLSPVRPDEILAKFNGMTWDRITRVVAFLDFSSPADTMDQMVMDRLIANSPDAAKPPSRPAAASQADATMGSDDGMGPPSSVVQALVGSLEKLFDQRERRLRNAS</sequence>
<evidence type="ECO:0000313" key="3">
    <source>
        <dbReference type="Proteomes" id="UP000541610"/>
    </source>
</evidence>
<evidence type="ECO:0000256" key="1">
    <source>
        <dbReference type="SAM" id="MobiDB-lite"/>
    </source>
</evidence>
<feature type="region of interest" description="Disordered" evidence="1">
    <location>
        <begin position="182"/>
        <end position="213"/>
    </location>
</feature>
<dbReference type="Proteomes" id="UP000541610">
    <property type="component" value="Unassembled WGS sequence"/>
</dbReference>
<protein>
    <submittedName>
        <fullName evidence="2">Uncharacterized protein</fullName>
    </submittedName>
</protein>
<proteinExistence type="predicted"/>